<dbReference type="EMBL" id="GL832965">
    <property type="protein sequence ID" value="EGD73363.1"/>
    <property type="molecule type" value="Genomic_DNA"/>
</dbReference>
<dbReference type="InParanoid" id="F2U9G0"/>
<dbReference type="GeneID" id="16074975"/>
<organism evidence="3">
    <name type="scientific">Salpingoeca rosetta (strain ATCC 50818 / BSB-021)</name>
    <dbReference type="NCBI Taxonomy" id="946362"/>
    <lineage>
        <taxon>Eukaryota</taxon>
        <taxon>Choanoflagellata</taxon>
        <taxon>Craspedida</taxon>
        <taxon>Salpingoecidae</taxon>
        <taxon>Salpingoeca</taxon>
    </lineage>
</organism>
<feature type="compositionally biased region" description="Low complexity" evidence="1">
    <location>
        <begin position="47"/>
        <end position="64"/>
    </location>
</feature>
<evidence type="ECO:0000313" key="2">
    <source>
        <dbReference type="EMBL" id="EGD73363.1"/>
    </source>
</evidence>
<proteinExistence type="predicted"/>
<reference evidence="2" key="1">
    <citation type="submission" date="2009-08" db="EMBL/GenBank/DDBJ databases">
        <title>Annotation of Salpingoeca rosetta.</title>
        <authorList>
            <consortium name="The Broad Institute Genome Sequencing Platform"/>
            <person name="Russ C."/>
            <person name="Cuomo C."/>
            <person name="Burger G."/>
            <person name="Gray M.W."/>
            <person name="Holland P.W.H."/>
            <person name="King N."/>
            <person name="Lang F.B.F."/>
            <person name="Roger A.J."/>
            <person name="Ruiz-Trillo I."/>
            <person name="Young S.K."/>
            <person name="Zeng Q."/>
            <person name="Gargeya S."/>
            <person name="Alvarado L."/>
            <person name="Berlin A."/>
            <person name="Chapman S.B."/>
            <person name="Chen Z."/>
            <person name="Freedman E."/>
            <person name="Gellesch M."/>
            <person name="Goldberg J."/>
            <person name="Griggs A."/>
            <person name="Gujja S."/>
            <person name="Heilman E."/>
            <person name="Heiman D."/>
            <person name="Howarth C."/>
            <person name="Mehta T."/>
            <person name="Neiman D."/>
            <person name="Pearson M."/>
            <person name="Roberts A."/>
            <person name="Saif S."/>
            <person name="Shea T."/>
            <person name="Shenoy N."/>
            <person name="Sisk P."/>
            <person name="Stolte C."/>
            <person name="Sykes S."/>
            <person name="White J."/>
            <person name="Yandava C."/>
            <person name="Haas B."/>
            <person name="Nusbaum C."/>
            <person name="Birren B."/>
        </authorList>
    </citation>
    <scope>NUCLEOTIDE SEQUENCE [LARGE SCALE GENOMIC DNA]</scope>
    <source>
        <strain evidence="2">ATCC 50818</strain>
    </source>
</reference>
<dbReference type="KEGG" id="sre:PTSG_12252"/>
<dbReference type="AlphaFoldDB" id="F2U9G0"/>
<evidence type="ECO:0000313" key="3">
    <source>
        <dbReference type="Proteomes" id="UP000007799"/>
    </source>
</evidence>
<feature type="region of interest" description="Disordered" evidence="1">
    <location>
        <begin position="39"/>
        <end position="79"/>
    </location>
</feature>
<evidence type="ECO:0000256" key="1">
    <source>
        <dbReference type="SAM" id="MobiDB-lite"/>
    </source>
</evidence>
<name>F2U9G0_SALR5</name>
<dbReference type="Proteomes" id="UP000007799">
    <property type="component" value="Unassembled WGS sequence"/>
</dbReference>
<sequence>MSWPPSSSLMEQKEEMKREEWWARAVSFLVFIRAAPNTVHSAHAHARPSSQQPPAAASQPALRASAHRMGKADDDDDTE</sequence>
<gene>
    <name evidence="2" type="ORF">PTSG_12252</name>
</gene>
<keyword evidence="3" id="KW-1185">Reference proteome</keyword>
<protein>
    <submittedName>
        <fullName evidence="2">Uncharacterized protein</fullName>
    </submittedName>
</protein>
<accession>F2U9G0</accession>
<dbReference type="RefSeq" id="XP_004994393.1">
    <property type="nucleotide sequence ID" value="XM_004994336.1"/>
</dbReference>